<dbReference type="FunFam" id="1.50.10.20:FF:000005">
    <property type="entry name" value="Geranylgeranyl transferase type-1 subunit beta"/>
    <property type="match status" value="1"/>
</dbReference>
<dbReference type="EMBL" id="CAKKLH010000319">
    <property type="protein sequence ID" value="CAH0111967.1"/>
    <property type="molecule type" value="Genomic_DNA"/>
</dbReference>
<evidence type="ECO:0000313" key="18">
    <source>
        <dbReference type="Proteomes" id="UP000789390"/>
    </source>
</evidence>
<keyword evidence="9" id="KW-0677">Repeat</keyword>
<evidence type="ECO:0000256" key="7">
    <source>
        <dbReference type="ARBA" id="ARBA00022679"/>
    </source>
</evidence>
<comment type="catalytic activity">
    <reaction evidence="13">
        <text>geranylgeranyl diphosphate + L-cysteinyl-[protein] = S-geranylgeranyl-L-cysteinyl-[protein] + diphosphate</text>
        <dbReference type="Rhea" id="RHEA:21240"/>
        <dbReference type="Rhea" id="RHEA-COMP:10131"/>
        <dbReference type="Rhea" id="RHEA-COMP:11537"/>
        <dbReference type="ChEBI" id="CHEBI:29950"/>
        <dbReference type="ChEBI" id="CHEBI:33019"/>
        <dbReference type="ChEBI" id="CHEBI:57533"/>
        <dbReference type="ChEBI" id="CHEBI:86021"/>
        <dbReference type="EC" id="2.5.1.59"/>
    </reaction>
</comment>
<dbReference type="EC" id="2.5.1.59" evidence="4"/>
<dbReference type="GO" id="GO:0004662">
    <property type="term" value="F:CAAX-protein geranylgeranyltransferase activity"/>
    <property type="evidence" value="ECO:0007669"/>
    <property type="project" value="UniProtKB-EC"/>
</dbReference>
<evidence type="ECO:0000259" key="16">
    <source>
        <dbReference type="Pfam" id="PF00432"/>
    </source>
</evidence>
<dbReference type="Proteomes" id="UP000789390">
    <property type="component" value="Unassembled WGS sequence"/>
</dbReference>
<keyword evidence="10" id="KW-0862">Zinc</keyword>
<reference evidence="17" key="1">
    <citation type="submission" date="2021-11" db="EMBL/GenBank/DDBJ databases">
        <authorList>
            <person name="Schell T."/>
        </authorList>
    </citation>
    <scope>NUCLEOTIDE SEQUENCE</scope>
    <source>
        <strain evidence="17">M5</strain>
    </source>
</reference>
<evidence type="ECO:0000256" key="8">
    <source>
        <dbReference type="ARBA" id="ARBA00022723"/>
    </source>
</evidence>
<evidence type="ECO:0000256" key="2">
    <source>
        <dbReference type="ARBA" id="ARBA00001947"/>
    </source>
</evidence>
<feature type="domain" description="Prenyltransferase alpha-alpha toroid" evidence="16">
    <location>
        <begin position="18"/>
        <end position="358"/>
    </location>
</feature>
<keyword evidence="6" id="KW-0637">Prenyltransferase</keyword>
<sequence>MGGKKNTIDRKMDDCKEFTKEKHAKYFLRCLNALPSSLVSLDSIRLSISFFAISGLDVLGRLDLLDKHKEEYINWIYLFQILPNCNDECLERCGFRGSLAATFSLENQDTSCVGNVRNKGSISSHPLDTSHITMTYAAINTLLILGDDLGRIQRKGILAGVKALQLENGSFAATLEGSESDVRFVYCACCICYILQDWSAINIEKATHYIVNSISYDGAIGQDRNQEGHAGLTFCGIAALSLMGTLETSLSLNQKAKLVRWLVSRQQSGFQGRPNKLPVDTCYSFWVPATLKILGAHQFIDRKSNRKFVLDTQCNIIGGLSKWIDHSSDPLHSYLGLAGLSVCEETDLVEIIHPALNVTKRAFEHWQKLVND</sequence>
<keyword evidence="18" id="KW-1185">Reference proteome</keyword>
<dbReference type="GO" id="GO:0046872">
    <property type="term" value="F:metal ion binding"/>
    <property type="evidence" value="ECO:0007669"/>
    <property type="project" value="UniProtKB-KW"/>
</dbReference>
<gene>
    <name evidence="17" type="ORF">DGAL_LOCUS15623</name>
</gene>
<evidence type="ECO:0000256" key="3">
    <source>
        <dbReference type="ARBA" id="ARBA00010497"/>
    </source>
</evidence>
<dbReference type="InterPro" id="IPR045089">
    <property type="entry name" value="PGGT1B-like"/>
</dbReference>
<evidence type="ECO:0000313" key="17">
    <source>
        <dbReference type="EMBL" id="CAH0111967.1"/>
    </source>
</evidence>
<keyword evidence="7" id="KW-0808">Transferase</keyword>
<evidence type="ECO:0000256" key="1">
    <source>
        <dbReference type="ARBA" id="ARBA00001946"/>
    </source>
</evidence>
<name>A0A8J2WML5_9CRUS</name>
<protein>
    <recommendedName>
        <fullName evidence="5">Geranylgeranyl transferase type-1 subunit beta</fullName>
        <ecNumber evidence="4">2.5.1.59</ecNumber>
    </recommendedName>
    <alternativeName>
        <fullName evidence="12">Geranylgeranyl transferase type I subunit beta</fullName>
    </alternativeName>
    <alternativeName>
        <fullName evidence="15">Type I protein geranyl-geranyltransferase subunit beta</fullName>
    </alternativeName>
</protein>
<organism evidence="17 18">
    <name type="scientific">Daphnia galeata</name>
    <dbReference type="NCBI Taxonomy" id="27404"/>
    <lineage>
        <taxon>Eukaryota</taxon>
        <taxon>Metazoa</taxon>
        <taxon>Ecdysozoa</taxon>
        <taxon>Arthropoda</taxon>
        <taxon>Crustacea</taxon>
        <taxon>Branchiopoda</taxon>
        <taxon>Diplostraca</taxon>
        <taxon>Cladocera</taxon>
        <taxon>Anomopoda</taxon>
        <taxon>Daphniidae</taxon>
        <taxon>Daphnia</taxon>
    </lineage>
</organism>
<evidence type="ECO:0000256" key="15">
    <source>
        <dbReference type="ARBA" id="ARBA00078363"/>
    </source>
</evidence>
<dbReference type="Pfam" id="PF00432">
    <property type="entry name" value="Prenyltrans"/>
    <property type="match status" value="1"/>
</dbReference>
<dbReference type="CDD" id="cd02895">
    <property type="entry name" value="GGTase-I"/>
    <property type="match status" value="1"/>
</dbReference>
<dbReference type="PANTHER" id="PTHR11774:SF4">
    <property type="entry name" value="GERANYLGERANYL TRANSFERASE TYPE-1 SUBUNIT BETA"/>
    <property type="match status" value="1"/>
</dbReference>
<dbReference type="PANTHER" id="PTHR11774">
    <property type="entry name" value="GERANYLGERANYL TRANSFERASE TYPE BETA SUBUNIT"/>
    <property type="match status" value="1"/>
</dbReference>
<proteinExistence type="inferred from homology"/>
<comment type="subunit">
    <text evidence="14">Heterodimer of FNTA and PGGT1B. PGGT1B mediates interaction with substrate peptides.</text>
</comment>
<evidence type="ECO:0000256" key="4">
    <source>
        <dbReference type="ARBA" id="ARBA00012700"/>
    </source>
</evidence>
<evidence type="ECO:0000256" key="11">
    <source>
        <dbReference type="ARBA" id="ARBA00022842"/>
    </source>
</evidence>
<dbReference type="SUPFAM" id="SSF48239">
    <property type="entry name" value="Terpenoid cyclases/Protein prenyltransferases"/>
    <property type="match status" value="1"/>
</dbReference>
<accession>A0A8J2WML5</accession>
<dbReference type="InterPro" id="IPR041960">
    <property type="entry name" value="GGTase_I_beta"/>
</dbReference>
<evidence type="ECO:0000256" key="14">
    <source>
        <dbReference type="ARBA" id="ARBA00065714"/>
    </source>
</evidence>
<evidence type="ECO:0000256" key="6">
    <source>
        <dbReference type="ARBA" id="ARBA00022602"/>
    </source>
</evidence>
<comment type="cofactor">
    <cofactor evidence="2">
        <name>Zn(2+)</name>
        <dbReference type="ChEBI" id="CHEBI:29105"/>
    </cofactor>
</comment>
<dbReference type="AlphaFoldDB" id="A0A8J2WML5"/>
<comment type="caution">
    <text evidence="17">The sequence shown here is derived from an EMBL/GenBank/DDBJ whole genome shotgun (WGS) entry which is preliminary data.</text>
</comment>
<keyword evidence="8" id="KW-0479">Metal-binding</keyword>
<evidence type="ECO:0000256" key="10">
    <source>
        <dbReference type="ARBA" id="ARBA00022833"/>
    </source>
</evidence>
<dbReference type="InterPro" id="IPR008930">
    <property type="entry name" value="Terpenoid_cyclase/PrenylTrfase"/>
</dbReference>
<evidence type="ECO:0000256" key="9">
    <source>
        <dbReference type="ARBA" id="ARBA00022737"/>
    </source>
</evidence>
<dbReference type="GO" id="GO:0005953">
    <property type="term" value="C:CAAX-protein geranylgeranyltransferase complex"/>
    <property type="evidence" value="ECO:0007669"/>
    <property type="project" value="InterPro"/>
</dbReference>
<dbReference type="OrthoDB" id="24893at2759"/>
<comment type="cofactor">
    <cofactor evidence="1">
        <name>Mg(2+)</name>
        <dbReference type="ChEBI" id="CHEBI:18420"/>
    </cofactor>
</comment>
<comment type="similarity">
    <text evidence="3">Belongs to the protein prenyltransferase subunit beta family.</text>
</comment>
<evidence type="ECO:0000256" key="5">
    <source>
        <dbReference type="ARBA" id="ARBA00020603"/>
    </source>
</evidence>
<evidence type="ECO:0000256" key="13">
    <source>
        <dbReference type="ARBA" id="ARBA00050428"/>
    </source>
</evidence>
<evidence type="ECO:0000256" key="12">
    <source>
        <dbReference type="ARBA" id="ARBA00031713"/>
    </source>
</evidence>
<keyword evidence="11" id="KW-0460">Magnesium</keyword>
<dbReference type="InterPro" id="IPR001330">
    <property type="entry name" value="Prenyltrans"/>
</dbReference>
<dbReference type="Gene3D" id="1.50.10.20">
    <property type="match status" value="1"/>
</dbReference>